<sequence>MDTHGSYEQRTKSIVIRNKPTIRNVEINNNFVYENQELSAKVTFDDYDNGKRLYFHYVLNNDDYYTTTASKLSNVFEGQTIDVPFTIPSNTELGTLVIEFYCTTEETAITTPADKNVRSEEVPRSLTVTFKPFLELNQISGSYTTNSEIQLSGMIQCKYPVEFKILINRKPLQETIMYSPVSDAKTSFTKKFNLPDMKWGNKEMKVSIIDSVSKLESSQQTLSFTFKHKPVLRNLETLSRAYASGQGMYIEGRLDCKDYKTFYSYAKLGDDEPIKLNSVCRSDGTMNQNAPFYHRFTTAQKGNLSLTIWISDSSDINGGDDLGKSEPVTIYVGFSNIPDFHVQWLSTNEYFSRNTSINFIIKIDDDDDVSLQYILDGKVIHNETLEIDNTRFEQQRSFTIPDNLSREKHYLQLMLIDNYGFRKGSDDEEKGFYVMDRPIIEEVGLDNPYLLQSEVSNIVGFFNDMDQGMIIYLFVQVGQKPVTEPAKSFQSNFHICY</sequence>
<evidence type="ECO:0000313" key="1">
    <source>
        <dbReference type="EMBL" id="EAY08487.1"/>
    </source>
</evidence>
<dbReference type="EMBL" id="DS113377">
    <property type="protein sequence ID" value="EAY08487.1"/>
    <property type="molecule type" value="Genomic_DNA"/>
</dbReference>
<keyword evidence="2" id="KW-1185">Reference proteome</keyword>
<name>A2EFT6_TRIV3</name>
<dbReference type="AlphaFoldDB" id="A2EFT6"/>
<dbReference type="RefSeq" id="XP_001320710.1">
    <property type="nucleotide sequence ID" value="XM_001320675.1"/>
</dbReference>
<reference evidence="1" key="2">
    <citation type="journal article" date="2007" name="Science">
        <title>Draft genome sequence of the sexually transmitted pathogen Trichomonas vaginalis.</title>
        <authorList>
            <person name="Carlton J.M."/>
            <person name="Hirt R.P."/>
            <person name="Silva J.C."/>
            <person name="Delcher A.L."/>
            <person name="Schatz M."/>
            <person name="Zhao Q."/>
            <person name="Wortman J.R."/>
            <person name="Bidwell S.L."/>
            <person name="Alsmark U.C.M."/>
            <person name="Besteiro S."/>
            <person name="Sicheritz-Ponten T."/>
            <person name="Noel C.J."/>
            <person name="Dacks J.B."/>
            <person name="Foster P.G."/>
            <person name="Simillion C."/>
            <person name="Van de Peer Y."/>
            <person name="Miranda-Saavedra D."/>
            <person name="Barton G.J."/>
            <person name="Westrop G.D."/>
            <person name="Mueller S."/>
            <person name="Dessi D."/>
            <person name="Fiori P.L."/>
            <person name="Ren Q."/>
            <person name="Paulsen I."/>
            <person name="Zhang H."/>
            <person name="Bastida-Corcuera F.D."/>
            <person name="Simoes-Barbosa A."/>
            <person name="Brown M.T."/>
            <person name="Hayes R.D."/>
            <person name="Mukherjee M."/>
            <person name="Okumura C.Y."/>
            <person name="Schneider R."/>
            <person name="Smith A.J."/>
            <person name="Vanacova S."/>
            <person name="Villalvazo M."/>
            <person name="Haas B.J."/>
            <person name="Pertea M."/>
            <person name="Feldblyum T.V."/>
            <person name="Utterback T.R."/>
            <person name="Shu C.L."/>
            <person name="Osoegawa K."/>
            <person name="de Jong P.J."/>
            <person name="Hrdy I."/>
            <person name="Horvathova L."/>
            <person name="Zubacova Z."/>
            <person name="Dolezal P."/>
            <person name="Malik S.B."/>
            <person name="Logsdon J.M. Jr."/>
            <person name="Henze K."/>
            <person name="Gupta A."/>
            <person name="Wang C.C."/>
            <person name="Dunne R.L."/>
            <person name="Upcroft J.A."/>
            <person name="Upcroft P."/>
            <person name="White O."/>
            <person name="Salzberg S.L."/>
            <person name="Tang P."/>
            <person name="Chiu C.-H."/>
            <person name="Lee Y.-S."/>
            <person name="Embley T.M."/>
            <person name="Coombs G.H."/>
            <person name="Mottram J.C."/>
            <person name="Tachezy J."/>
            <person name="Fraser-Liggett C.M."/>
            <person name="Johnson P.J."/>
        </authorList>
    </citation>
    <scope>NUCLEOTIDE SEQUENCE [LARGE SCALE GENOMIC DNA]</scope>
    <source>
        <strain evidence="1">G3</strain>
    </source>
</reference>
<evidence type="ECO:0000313" key="2">
    <source>
        <dbReference type="Proteomes" id="UP000001542"/>
    </source>
</evidence>
<dbReference type="KEGG" id="tva:4766386"/>
<dbReference type="Proteomes" id="UP000001542">
    <property type="component" value="Unassembled WGS sequence"/>
</dbReference>
<dbReference type="VEuPathDB" id="TrichDB:TVAG_145670"/>
<dbReference type="VEuPathDB" id="TrichDB:TVAGG3_0445390"/>
<proteinExistence type="predicted"/>
<reference evidence="1" key="1">
    <citation type="submission" date="2006-10" db="EMBL/GenBank/DDBJ databases">
        <authorList>
            <person name="Amadeo P."/>
            <person name="Zhao Q."/>
            <person name="Wortman J."/>
            <person name="Fraser-Liggett C."/>
            <person name="Carlton J."/>
        </authorList>
    </citation>
    <scope>NUCLEOTIDE SEQUENCE</scope>
    <source>
        <strain evidence="1">G3</strain>
    </source>
</reference>
<protein>
    <submittedName>
        <fullName evidence="1">Uncharacterized protein</fullName>
    </submittedName>
</protein>
<accession>A2EFT6</accession>
<gene>
    <name evidence="1" type="ORF">TVAG_145670</name>
</gene>
<organism evidence="1 2">
    <name type="scientific">Trichomonas vaginalis (strain ATCC PRA-98 / G3)</name>
    <dbReference type="NCBI Taxonomy" id="412133"/>
    <lineage>
        <taxon>Eukaryota</taxon>
        <taxon>Metamonada</taxon>
        <taxon>Parabasalia</taxon>
        <taxon>Trichomonadida</taxon>
        <taxon>Trichomonadidae</taxon>
        <taxon>Trichomonas</taxon>
    </lineage>
</organism>
<dbReference type="InParanoid" id="A2EFT6"/>